<dbReference type="InterPro" id="IPR002328">
    <property type="entry name" value="ADH_Zn_CS"/>
</dbReference>
<dbReference type="InterPro" id="IPR013154">
    <property type="entry name" value="ADH-like_N"/>
</dbReference>
<sequence>MKALLLEAEKELRVTDVPKPSVGPNDVLVQVQACGICGSDVHGYDGSSGRRLPPLIMGHEAAGIVAEVGENVSLKPGTAVTFDSMISCGNCEFCREGRTNLCSHRMVMGVSCNDFKRDGAFAEYVVVPQHIVFPLPEGFDPAKAAMVEALSVAVHAVDRTPIKLGQTAFVVGAGMIGLLIVQCLKLRGCSQIIVSDMDETRLKLAEQMGATTTLVANESDVVAKVQSLTEGHGSHVTFEAVGADPTVLTAIAATRRGGEVTLVGNVTANTTLPLQSVVTRELTLRGTCGCSGEYPECIALLASGQIQVEPLISAKITLEETPEYFSRLYNREPGLMKVVVEPGR</sequence>
<dbReference type="SUPFAM" id="SSF50129">
    <property type="entry name" value="GroES-like"/>
    <property type="match status" value="1"/>
</dbReference>
<name>A0A517T6Y1_9PLAN</name>
<dbReference type="KEGG" id="chya:V22_13600"/>
<dbReference type="CDD" id="cd08236">
    <property type="entry name" value="sugar_DH"/>
    <property type="match status" value="1"/>
</dbReference>
<dbReference type="AlphaFoldDB" id="A0A517T6Y1"/>
<organism evidence="9 10">
    <name type="scientific">Calycomorphotria hydatis</name>
    <dbReference type="NCBI Taxonomy" id="2528027"/>
    <lineage>
        <taxon>Bacteria</taxon>
        <taxon>Pseudomonadati</taxon>
        <taxon>Planctomycetota</taxon>
        <taxon>Planctomycetia</taxon>
        <taxon>Planctomycetales</taxon>
        <taxon>Planctomycetaceae</taxon>
        <taxon>Calycomorphotria</taxon>
    </lineage>
</organism>
<proteinExistence type="inferred from homology"/>
<dbReference type="PANTHER" id="PTHR43401">
    <property type="entry name" value="L-THREONINE 3-DEHYDROGENASE"/>
    <property type="match status" value="1"/>
</dbReference>
<dbReference type="Pfam" id="PF00107">
    <property type="entry name" value="ADH_zinc_N"/>
    <property type="match status" value="1"/>
</dbReference>
<dbReference type="InterPro" id="IPR050129">
    <property type="entry name" value="Zn_alcohol_dh"/>
</dbReference>
<dbReference type="InterPro" id="IPR013149">
    <property type="entry name" value="ADH-like_C"/>
</dbReference>
<dbReference type="EMBL" id="CP036316">
    <property type="protein sequence ID" value="QDT64129.1"/>
    <property type="molecule type" value="Genomic_DNA"/>
</dbReference>
<evidence type="ECO:0000259" key="8">
    <source>
        <dbReference type="SMART" id="SM00829"/>
    </source>
</evidence>
<dbReference type="InterPro" id="IPR011032">
    <property type="entry name" value="GroES-like_sf"/>
</dbReference>
<evidence type="ECO:0000256" key="3">
    <source>
        <dbReference type="ARBA" id="ARBA00022723"/>
    </source>
</evidence>
<feature type="domain" description="Enoyl reductase (ER)" evidence="8">
    <location>
        <begin position="8"/>
        <end position="340"/>
    </location>
</feature>
<dbReference type="Gene3D" id="3.40.50.720">
    <property type="entry name" value="NAD(P)-binding Rossmann-like Domain"/>
    <property type="match status" value="1"/>
</dbReference>
<protein>
    <submittedName>
        <fullName evidence="9">Sorbitol dehydrogenase</fullName>
        <ecNumber evidence="9">1.1.1.14</ecNumber>
    </submittedName>
</protein>
<comment type="cofactor">
    <cofactor evidence="1 7">
        <name>Zn(2+)</name>
        <dbReference type="ChEBI" id="CHEBI:29105"/>
    </cofactor>
</comment>
<accession>A0A517T6Y1</accession>
<evidence type="ECO:0000256" key="6">
    <source>
        <dbReference type="ARBA" id="ARBA00023027"/>
    </source>
</evidence>
<comment type="similarity">
    <text evidence="2 7">Belongs to the zinc-containing alcohol dehydrogenase family.</text>
</comment>
<gene>
    <name evidence="9" type="primary">gutB</name>
    <name evidence="9" type="ORF">V22_13600</name>
</gene>
<dbReference type="SMART" id="SM00829">
    <property type="entry name" value="PKS_ER"/>
    <property type="match status" value="1"/>
</dbReference>
<evidence type="ECO:0000256" key="2">
    <source>
        <dbReference type="ARBA" id="ARBA00008072"/>
    </source>
</evidence>
<evidence type="ECO:0000313" key="9">
    <source>
        <dbReference type="EMBL" id="QDT64129.1"/>
    </source>
</evidence>
<dbReference type="Gene3D" id="3.90.180.10">
    <property type="entry name" value="Medium-chain alcohol dehydrogenases, catalytic domain"/>
    <property type="match status" value="1"/>
</dbReference>
<keyword evidence="10" id="KW-1185">Reference proteome</keyword>
<dbReference type="InterPro" id="IPR036291">
    <property type="entry name" value="NAD(P)-bd_dom_sf"/>
</dbReference>
<reference evidence="9 10" key="1">
    <citation type="submission" date="2019-02" db="EMBL/GenBank/DDBJ databases">
        <title>Deep-cultivation of Planctomycetes and their phenomic and genomic characterization uncovers novel biology.</title>
        <authorList>
            <person name="Wiegand S."/>
            <person name="Jogler M."/>
            <person name="Boedeker C."/>
            <person name="Pinto D."/>
            <person name="Vollmers J."/>
            <person name="Rivas-Marin E."/>
            <person name="Kohn T."/>
            <person name="Peeters S.H."/>
            <person name="Heuer A."/>
            <person name="Rast P."/>
            <person name="Oberbeckmann S."/>
            <person name="Bunk B."/>
            <person name="Jeske O."/>
            <person name="Meyerdierks A."/>
            <person name="Storesund J.E."/>
            <person name="Kallscheuer N."/>
            <person name="Luecker S."/>
            <person name="Lage O.M."/>
            <person name="Pohl T."/>
            <person name="Merkel B.J."/>
            <person name="Hornburger P."/>
            <person name="Mueller R.-W."/>
            <person name="Bruemmer F."/>
            <person name="Labrenz M."/>
            <person name="Spormann A.M."/>
            <person name="Op den Camp H."/>
            <person name="Overmann J."/>
            <person name="Amann R."/>
            <person name="Jetten M.S.M."/>
            <person name="Mascher T."/>
            <person name="Medema M.H."/>
            <person name="Devos D.P."/>
            <person name="Kaster A.-K."/>
            <person name="Ovreas L."/>
            <person name="Rohde M."/>
            <person name="Galperin M.Y."/>
            <person name="Jogler C."/>
        </authorList>
    </citation>
    <scope>NUCLEOTIDE SEQUENCE [LARGE SCALE GENOMIC DNA]</scope>
    <source>
        <strain evidence="9 10">V22</strain>
    </source>
</reference>
<dbReference type="InterPro" id="IPR020843">
    <property type="entry name" value="ER"/>
</dbReference>
<dbReference type="PANTHER" id="PTHR43401:SF2">
    <property type="entry name" value="L-THREONINE 3-DEHYDROGENASE"/>
    <property type="match status" value="1"/>
</dbReference>
<evidence type="ECO:0000256" key="4">
    <source>
        <dbReference type="ARBA" id="ARBA00022833"/>
    </source>
</evidence>
<dbReference type="OrthoDB" id="239596at2"/>
<dbReference type="GO" id="GO:0003939">
    <property type="term" value="F:L-iditol 2-dehydrogenase (NAD+) activity"/>
    <property type="evidence" value="ECO:0007669"/>
    <property type="project" value="UniProtKB-EC"/>
</dbReference>
<keyword evidence="5 9" id="KW-0560">Oxidoreductase</keyword>
<keyword evidence="6" id="KW-0520">NAD</keyword>
<dbReference type="Proteomes" id="UP000319976">
    <property type="component" value="Chromosome"/>
</dbReference>
<dbReference type="PROSITE" id="PS00059">
    <property type="entry name" value="ADH_ZINC"/>
    <property type="match status" value="1"/>
</dbReference>
<evidence type="ECO:0000256" key="7">
    <source>
        <dbReference type="RuleBase" id="RU361277"/>
    </source>
</evidence>
<evidence type="ECO:0000313" key="10">
    <source>
        <dbReference type="Proteomes" id="UP000319976"/>
    </source>
</evidence>
<evidence type="ECO:0000256" key="5">
    <source>
        <dbReference type="ARBA" id="ARBA00023002"/>
    </source>
</evidence>
<evidence type="ECO:0000256" key="1">
    <source>
        <dbReference type="ARBA" id="ARBA00001947"/>
    </source>
</evidence>
<keyword evidence="4 7" id="KW-0862">Zinc</keyword>
<dbReference type="GO" id="GO:0008270">
    <property type="term" value="F:zinc ion binding"/>
    <property type="evidence" value="ECO:0007669"/>
    <property type="project" value="InterPro"/>
</dbReference>
<dbReference type="RefSeq" id="WP_145261038.1">
    <property type="nucleotide sequence ID" value="NZ_CP036316.1"/>
</dbReference>
<dbReference type="Pfam" id="PF08240">
    <property type="entry name" value="ADH_N"/>
    <property type="match status" value="1"/>
</dbReference>
<dbReference type="SUPFAM" id="SSF51735">
    <property type="entry name" value="NAD(P)-binding Rossmann-fold domains"/>
    <property type="match status" value="1"/>
</dbReference>
<dbReference type="FunFam" id="3.40.50.720:FF:000068">
    <property type="entry name" value="Sorbitol dehydrogenase"/>
    <property type="match status" value="1"/>
</dbReference>
<keyword evidence="3 7" id="KW-0479">Metal-binding</keyword>
<dbReference type="EC" id="1.1.1.14" evidence="9"/>